<dbReference type="RefSeq" id="WP_125485066.1">
    <property type="nucleotide sequence ID" value="NZ_RSDW01000001.1"/>
</dbReference>
<dbReference type="EMBL" id="RSDW01000001">
    <property type="protein sequence ID" value="RSL16469.1"/>
    <property type="molecule type" value="Genomic_DNA"/>
</dbReference>
<organism evidence="1 2">
    <name type="scientific">Edaphobacter aggregans</name>
    <dbReference type="NCBI Taxonomy" id="570835"/>
    <lineage>
        <taxon>Bacteria</taxon>
        <taxon>Pseudomonadati</taxon>
        <taxon>Acidobacteriota</taxon>
        <taxon>Terriglobia</taxon>
        <taxon>Terriglobales</taxon>
        <taxon>Acidobacteriaceae</taxon>
        <taxon>Edaphobacter</taxon>
    </lineage>
</organism>
<dbReference type="OrthoDB" id="9928642at2"/>
<gene>
    <name evidence="1" type="ORF">EDE15_1985</name>
</gene>
<keyword evidence="2" id="KW-1185">Reference proteome</keyword>
<evidence type="ECO:0000313" key="1">
    <source>
        <dbReference type="EMBL" id="RSL16469.1"/>
    </source>
</evidence>
<dbReference type="AlphaFoldDB" id="A0A428MI67"/>
<name>A0A428MI67_9BACT</name>
<reference evidence="1 2" key="1">
    <citation type="submission" date="2018-12" db="EMBL/GenBank/DDBJ databases">
        <title>Sequencing of bacterial isolates from soil warming experiment in Harvard Forest, Massachusetts, USA.</title>
        <authorList>
            <person name="Deangelis K."/>
        </authorList>
    </citation>
    <scope>NUCLEOTIDE SEQUENCE [LARGE SCALE GENOMIC DNA]</scope>
    <source>
        <strain evidence="1 2">EB153</strain>
    </source>
</reference>
<evidence type="ECO:0000313" key="2">
    <source>
        <dbReference type="Proteomes" id="UP000269669"/>
    </source>
</evidence>
<comment type="caution">
    <text evidence="1">The sequence shown here is derived from an EMBL/GenBank/DDBJ whole genome shotgun (WGS) entry which is preliminary data.</text>
</comment>
<sequence>MSCCLPDGDRTISFQKLVGYHGEITVDPVTGTILRLTLDADLSQSMPAMRSDIMVEYGSVQIGPNRHTCPIKSVSILRGRSVRVVGEWDARFRTFGPFVTTLNDVAFGDYHMFGVESRVLPGYNRVP</sequence>
<proteinExistence type="predicted"/>
<protein>
    <submittedName>
        <fullName evidence="1">Uncharacterized protein</fullName>
    </submittedName>
</protein>
<accession>A0A428MI67</accession>
<dbReference type="Proteomes" id="UP000269669">
    <property type="component" value="Unassembled WGS sequence"/>
</dbReference>